<protein>
    <submittedName>
        <fullName evidence="2">IS30 family transposase</fullName>
    </submittedName>
</protein>
<dbReference type="GO" id="GO:0032196">
    <property type="term" value="P:transposition"/>
    <property type="evidence" value="ECO:0007669"/>
    <property type="project" value="TreeGrafter"/>
</dbReference>
<dbReference type="Gene3D" id="1.10.10.60">
    <property type="entry name" value="Homeodomain-like"/>
    <property type="match status" value="1"/>
</dbReference>
<dbReference type="AlphaFoldDB" id="A0A2H0YTJ8"/>
<dbReference type="GO" id="GO:0004803">
    <property type="term" value="F:transposase activity"/>
    <property type="evidence" value="ECO:0007669"/>
    <property type="project" value="TreeGrafter"/>
</dbReference>
<dbReference type="EMBL" id="PEXV01000042">
    <property type="protein sequence ID" value="PIS41824.1"/>
    <property type="molecule type" value="Genomic_DNA"/>
</dbReference>
<reference evidence="3" key="1">
    <citation type="submission" date="2017-09" db="EMBL/GenBank/DDBJ databases">
        <title>Depth-based differentiation of microbial function through sediment-hosted aquifers and enrichment of novel symbionts in the deep terrestrial subsurface.</title>
        <authorList>
            <person name="Probst A.J."/>
            <person name="Ladd B."/>
            <person name="Jarett J.K."/>
            <person name="Geller-Mcgrath D.E."/>
            <person name="Sieber C.M.K."/>
            <person name="Emerson J.B."/>
            <person name="Anantharaman K."/>
            <person name="Thomas B.C."/>
            <person name="Malmstrom R."/>
            <person name="Stieglmeier M."/>
            <person name="Klingl A."/>
            <person name="Woyke T."/>
            <person name="Ryan C.M."/>
            <person name="Banfield J.F."/>
        </authorList>
    </citation>
    <scope>NUCLEOTIDE SEQUENCE [LARGE SCALE GENOMIC DNA]</scope>
</reference>
<dbReference type="GO" id="GO:0005829">
    <property type="term" value="C:cytosol"/>
    <property type="evidence" value="ECO:0007669"/>
    <property type="project" value="TreeGrafter"/>
</dbReference>
<feature type="domain" description="Transposase IS30-like HTH" evidence="1">
    <location>
        <begin position="4"/>
        <end position="47"/>
    </location>
</feature>
<dbReference type="PANTHER" id="PTHR10948">
    <property type="entry name" value="TRANSPOSASE"/>
    <property type="match status" value="1"/>
</dbReference>
<dbReference type="PANTHER" id="PTHR10948:SF23">
    <property type="entry name" value="TRANSPOSASE INSI FOR INSERTION SEQUENCE ELEMENT IS30A-RELATED"/>
    <property type="match status" value="1"/>
</dbReference>
<evidence type="ECO:0000313" key="3">
    <source>
        <dbReference type="Proteomes" id="UP000228711"/>
    </source>
</evidence>
<gene>
    <name evidence="2" type="ORF">COT25_01065</name>
</gene>
<dbReference type="Proteomes" id="UP000228711">
    <property type="component" value="Unassembled WGS sequence"/>
</dbReference>
<dbReference type="InterPro" id="IPR025246">
    <property type="entry name" value="IS30-like_HTH"/>
</dbReference>
<name>A0A2H0YTJ8_9BACT</name>
<evidence type="ECO:0000313" key="2">
    <source>
        <dbReference type="EMBL" id="PIS41824.1"/>
    </source>
</evidence>
<organism evidence="2 3">
    <name type="scientific">Candidatus Kerfeldbacteria bacterium CG08_land_8_20_14_0_20_42_7</name>
    <dbReference type="NCBI Taxonomy" id="2014245"/>
    <lineage>
        <taxon>Bacteria</taxon>
        <taxon>Candidatus Kerfeldiibacteriota</taxon>
    </lineage>
</organism>
<proteinExistence type="predicted"/>
<dbReference type="InterPro" id="IPR013324">
    <property type="entry name" value="RNA_pol_sigma_r3/r4-like"/>
</dbReference>
<dbReference type="SUPFAM" id="SSF88659">
    <property type="entry name" value="Sigma3 and sigma4 domains of RNA polymerase sigma factors"/>
    <property type="match status" value="1"/>
</dbReference>
<evidence type="ECO:0000259" key="1">
    <source>
        <dbReference type="Pfam" id="PF13936"/>
    </source>
</evidence>
<sequence length="56" mass="6811">MANKYNQLNIKGREFIQIGLWEGKSLREIARELDRHPSTISRELKRNIRGERRRYI</sequence>
<dbReference type="Pfam" id="PF13936">
    <property type="entry name" value="HTH_38"/>
    <property type="match status" value="1"/>
</dbReference>
<comment type="caution">
    <text evidence="2">The sequence shown here is derived from an EMBL/GenBank/DDBJ whole genome shotgun (WGS) entry which is preliminary data.</text>
</comment>
<feature type="non-terminal residue" evidence="2">
    <location>
        <position position="56"/>
    </location>
</feature>
<dbReference type="InterPro" id="IPR051917">
    <property type="entry name" value="Transposase-Integrase"/>
</dbReference>
<accession>A0A2H0YTJ8</accession>